<keyword evidence="4 5" id="KW-0472">Membrane</keyword>
<dbReference type="Proteomes" id="UP001501343">
    <property type="component" value="Unassembled WGS sequence"/>
</dbReference>
<dbReference type="PANTHER" id="PTHR31851">
    <property type="entry name" value="FE(2+)/MN(2+) TRANSPORTER PCL1"/>
    <property type="match status" value="1"/>
</dbReference>
<keyword evidence="7" id="KW-1185">Reference proteome</keyword>
<protein>
    <submittedName>
        <fullName evidence="6">VIT family protein</fullName>
    </submittedName>
</protein>
<evidence type="ECO:0000256" key="1">
    <source>
        <dbReference type="ARBA" id="ARBA00004127"/>
    </source>
</evidence>
<keyword evidence="2 5" id="KW-0812">Transmembrane</keyword>
<dbReference type="EMBL" id="BAAAOF010000008">
    <property type="protein sequence ID" value="GAA1938623.1"/>
    <property type="molecule type" value="Genomic_DNA"/>
</dbReference>
<dbReference type="InterPro" id="IPR008217">
    <property type="entry name" value="Ccc1_fam"/>
</dbReference>
<evidence type="ECO:0000256" key="3">
    <source>
        <dbReference type="ARBA" id="ARBA00022989"/>
    </source>
</evidence>
<proteinExistence type="predicted"/>
<feature type="transmembrane region" description="Helical" evidence="5">
    <location>
        <begin position="38"/>
        <end position="59"/>
    </location>
</feature>
<comment type="subcellular location">
    <subcellularLocation>
        <location evidence="1">Endomembrane system</location>
        <topology evidence="1">Multi-pass membrane protein</topology>
    </subcellularLocation>
</comment>
<evidence type="ECO:0000313" key="7">
    <source>
        <dbReference type="Proteomes" id="UP001501343"/>
    </source>
</evidence>
<gene>
    <name evidence="6" type="ORF">GCM10009775_33490</name>
</gene>
<evidence type="ECO:0000313" key="6">
    <source>
        <dbReference type="EMBL" id="GAA1938623.1"/>
    </source>
</evidence>
<dbReference type="RefSeq" id="WP_248152282.1">
    <property type="nucleotide sequence ID" value="NZ_BAAAOF010000008.1"/>
</dbReference>
<accession>A0ABN2Q1U0</accession>
<name>A0ABN2Q1U0_9MICO</name>
<evidence type="ECO:0000256" key="4">
    <source>
        <dbReference type="ARBA" id="ARBA00023136"/>
    </source>
</evidence>
<evidence type="ECO:0000256" key="5">
    <source>
        <dbReference type="SAM" id="Phobius"/>
    </source>
</evidence>
<feature type="transmembrane region" description="Helical" evidence="5">
    <location>
        <begin position="140"/>
        <end position="162"/>
    </location>
</feature>
<evidence type="ECO:0000256" key="2">
    <source>
        <dbReference type="ARBA" id="ARBA00022692"/>
    </source>
</evidence>
<comment type="caution">
    <text evidence="6">The sequence shown here is derived from an EMBL/GenBank/DDBJ whole genome shotgun (WGS) entry which is preliminary data.</text>
</comment>
<feature type="transmembrane region" description="Helical" evidence="5">
    <location>
        <begin position="168"/>
        <end position="185"/>
    </location>
</feature>
<reference evidence="6 7" key="1">
    <citation type="journal article" date="2019" name="Int. J. Syst. Evol. Microbiol.">
        <title>The Global Catalogue of Microorganisms (GCM) 10K type strain sequencing project: providing services to taxonomists for standard genome sequencing and annotation.</title>
        <authorList>
            <consortium name="The Broad Institute Genomics Platform"/>
            <consortium name="The Broad Institute Genome Sequencing Center for Infectious Disease"/>
            <person name="Wu L."/>
            <person name="Ma J."/>
        </authorList>
    </citation>
    <scope>NUCLEOTIDE SEQUENCE [LARGE SCALE GENOMIC DNA]</scope>
    <source>
        <strain evidence="6 7">JCM 14900</strain>
    </source>
</reference>
<organism evidence="6 7">
    <name type="scientific">Microbacterium aoyamense</name>
    <dbReference type="NCBI Taxonomy" id="344166"/>
    <lineage>
        <taxon>Bacteria</taxon>
        <taxon>Bacillati</taxon>
        <taxon>Actinomycetota</taxon>
        <taxon>Actinomycetes</taxon>
        <taxon>Micrococcales</taxon>
        <taxon>Microbacteriaceae</taxon>
        <taxon>Microbacterium</taxon>
    </lineage>
</organism>
<keyword evidence="3 5" id="KW-1133">Transmembrane helix</keyword>
<feature type="transmembrane region" description="Helical" evidence="5">
    <location>
        <begin position="197"/>
        <end position="215"/>
    </location>
</feature>
<sequence>MVDSAVVRKWVLDANDGIISTTGIVQGFAGAGANDETVLFAAMTLMITGGLSLAGAAYAEAAQDRAAELAIIEEEERQLALSPDEERAEVRDHYVRRGLDPELADQVADQLMRSDPLGASLEVEYGMLEGAAPATKPWGVAFRGFFAFVSGALPLTAAVVFLPDDWRLPISLLVVIVSLTVTGLVSARAGTGHPVKAVARSITIGLFIAVLAYLAGNIFEVIDQFIPQIDIDGDG</sequence>
<dbReference type="Pfam" id="PF01988">
    <property type="entry name" value="VIT1"/>
    <property type="match status" value="1"/>
</dbReference>